<keyword evidence="2" id="KW-1185">Reference proteome</keyword>
<dbReference type="RefSeq" id="WP_180245724.1">
    <property type="nucleotide sequence ID" value="NZ_BCMJ01000009.1"/>
</dbReference>
<reference evidence="1 2" key="1">
    <citation type="submission" date="2015-11" db="EMBL/GenBank/DDBJ databases">
        <title>Draft genome sequences of new species of the genus Lactobacillus isolated from orchardgrass silage.</title>
        <authorList>
            <person name="Tohno M."/>
            <person name="Tanizawa Y."/>
            <person name="Arita M."/>
        </authorList>
    </citation>
    <scope>NUCLEOTIDE SEQUENCE [LARGE SCALE GENOMIC DNA]</scope>
    <source>
        <strain evidence="1 2">IWT5</strain>
    </source>
</reference>
<dbReference type="Proteomes" id="UP000223370">
    <property type="component" value="Unassembled WGS sequence"/>
</dbReference>
<evidence type="ECO:0000313" key="1">
    <source>
        <dbReference type="EMBL" id="GAX08813.1"/>
    </source>
</evidence>
<dbReference type="AlphaFoldDB" id="A0A1Z5J407"/>
<proteinExistence type="predicted"/>
<organism evidence="1 2">
    <name type="scientific">Secundilactobacillus silagincola</name>
    <dbReference type="NCBI Taxonomy" id="1714681"/>
    <lineage>
        <taxon>Bacteria</taxon>
        <taxon>Bacillati</taxon>
        <taxon>Bacillota</taxon>
        <taxon>Bacilli</taxon>
        <taxon>Lactobacillales</taxon>
        <taxon>Lactobacillaceae</taxon>
        <taxon>Secundilactobacillus</taxon>
    </lineage>
</organism>
<comment type="caution">
    <text evidence="1">The sequence shown here is derived from an EMBL/GenBank/DDBJ whole genome shotgun (WGS) entry which is preliminary data.</text>
</comment>
<name>A0A1Z5J407_9LACO</name>
<protein>
    <submittedName>
        <fullName evidence="1">Uncharacterized protein</fullName>
    </submittedName>
</protein>
<gene>
    <name evidence="1" type="ORF">IWT5_01978</name>
</gene>
<dbReference type="EMBL" id="BCMJ01000009">
    <property type="protein sequence ID" value="GAX08813.1"/>
    <property type="molecule type" value="Genomic_DNA"/>
</dbReference>
<sequence length="49" mass="5594">MKKFLTIVVGVATQATASAKIFHDKWENTYVKVTKSKEKAMLMFIQTVM</sequence>
<evidence type="ECO:0000313" key="2">
    <source>
        <dbReference type="Proteomes" id="UP000223370"/>
    </source>
</evidence>
<accession>A0A1Z5J407</accession>